<feature type="compositionally biased region" description="Low complexity" evidence="1">
    <location>
        <begin position="30"/>
        <end position="42"/>
    </location>
</feature>
<feature type="chain" id="PRO_5024954173" description="Cytochrome c domain-containing protein" evidence="2">
    <location>
        <begin position="22"/>
        <end position="130"/>
    </location>
</feature>
<reference evidence="4" key="1">
    <citation type="journal article" date="2011" name="Stand. Genomic Sci.">
        <title>Genome sequence of the filamentous, gliding Thiothrix nivea neotype strain (JP2(T)).</title>
        <authorList>
            <person name="Lapidus A."/>
            <person name="Nolan M."/>
            <person name="Lucas S."/>
            <person name="Glavina Del Rio T."/>
            <person name="Tice H."/>
            <person name="Cheng J.F."/>
            <person name="Tapia R."/>
            <person name="Han C."/>
            <person name="Goodwin L."/>
            <person name="Pitluck S."/>
            <person name="Liolios K."/>
            <person name="Pagani I."/>
            <person name="Ivanova N."/>
            <person name="Huntemann M."/>
            <person name="Mavromatis K."/>
            <person name="Mikhailova N."/>
            <person name="Pati A."/>
            <person name="Chen A."/>
            <person name="Palaniappan K."/>
            <person name="Land M."/>
            <person name="Brambilla E.M."/>
            <person name="Rohde M."/>
            <person name="Abt B."/>
            <person name="Verbarg S."/>
            <person name="Goker M."/>
            <person name="Bristow J."/>
            <person name="Eisen J.A."/>
            <person name="Markowitz V."/>
            <person name="Hugenholtz P."/>
            <person name="Kyrpides N.C."/>
            <person name="Klenk H.P."/>
            <person name="Woyke T."/>
        </authorList>
    </citation>
    <scope>NUCLEOTIDE SEQUENCE [LARGE SCALE GENOMIC DNA]</scope>
    <source>
        <strain evidence="4">ATCC 35100 / DSM 5205 / JP2</strain>
    </source>
</reference>
<proteinExistence type="predicted"/>
<sequence precursor="true">MKVLTPLTLAAVTALMLTACGETKTDTAAKPEAAAPAGQEQKIAPSAPPLATAPVAANGEHPGKAIHDANCISCHDSGVYTRADHKMTDFAMLSAQVRRCDANLGTKLFDEDMDKVAEFLNDTYYKFPKP</sequence>
<dbReference type="RefSeq" id="WP_002710249.1">
    <property type="nucleotide sequence ID" value="NZ_JH651384.1"/>
</dbReference>
<dbReference type="SUPFAM" id="SSF46626">
    <property type="entry name" value="Cytochrome c"/>
    <property type="match status" value="1"/>
</dbReference>
<evidence type="ECO:0008006" key="5">
    <source>
        <dbReference type="Google" id="ProtNLM"/>
    </source>
</evidence>
<dbReference type="PROSITE" id="PS51257">
    <property type="entry name" value="PROKAR_LIPOPROTEIN"/>
    <property type="match status" value="1"/>
</dbReference>
<keyword evidence="2" id="KW-0732">Signal</keyword>
<evidence type="ECO:0000256" key="1">
    <source>
        <dbReference type="SAM" id="MobiDB-lite"/>
    </source>
</evidence>
<evidence type="ECO:0000313" key="3">
    <source>
        <dbReference type="EMBL" id="EIJ36374.1"/>
    </source>
</evidence>
<accession>A0A656HJW4</accession>
<dbReference type="EMBL" id="JH651384">
    <property type="protein sequence ID" value="EIJ36374.1"/>
    <property type="molecule type" value="Genomic_DNA"/>
</dbReference>
<feature type="signal peptide" evidence="2">
    <location>
        <begin position="1"/>
        <end position="21"/>
    </location>
</feature>
<name>A0A656HJW4_THINJ</name>
<gene>
    <name evidence="3" type="ORF">Thini_3874</name>
</gene>
<dbReference type="AlphaFoldDB" id="A0A656HJW4"/>
<dbReference type="GO" id="GO:0009055">
    <property type="term" value="F:electron transfer activity"/>
    <property type="evidence" value="ECO:0007669"/>
    <property type="project" value="InterPro"/>
</dbReference>
<dbReference type="OrthoDB" id="9796294at2"/>
<organism evidence="3 4">
    <name type="scientific">Thiothrix nivea (strain ATCC 35100 / DSM 5205 / JP2)</name>
    <dbReference type="NCBI Taxonomy" id="870187"/>
    <lineage>
        <taxon>Bacteria</taxon>
        <taxon>Pseudomonadati</taxon>
        <taxon>Pseudomonadota</taxon>
        <taxon>Gammaproteobacteria</taxon>
        <taxon>Thiotrichales</taxon>
        <taxon>Thiotrichaceae</taxon>
        <taxon>Thiothrix</taxon>
    </lineage>
</organism>
<protein>
    <recommendedName>
        <fullName evidence="5">Cytochrome c domain-containing protein</fullName>
    </recommendedName>
</protein>
<dbReference type="GO" id="GO:0020037">
    <property type="term" value="F:heme binding"/>
    <property type="evidence" value="ECO:0007669"/>
    <property type="project" value="InterPro"/>
</dbReference>
<dbReference type="Proteomes" id="UP000005317">
    <property type="component" value="Unassembled WGS sequence"/>
</dbReference>
<evidence type="ECO:0000256" key="2">
    <source>
        <dbReference type="SAM" id="SignalP"/>
    </source>
</evidence>
<evidence type="ECO:0000313" key="4">
    <source>
        <dbReference type="Proteomes" id="UP000005317"/>
    </source>
</evidence>
<dbReference type="InterPro" id="IPR036909">
    <property type="entry name" value="Cyt_c-like_dom_sf"/>
</dbReference>
<feature type="region of interest" description="Disordered" evidence="1">
    <location>
        <begin position="26"/>
        <end position="61"/>
    </location>
</feature>
<keyword evidence="4" id="KW-1185">Reference proteome</keyword>